<dbReference type="HOGENOM" id="CLU_020027_0_1_10"/>
<name>F0P029_WEEVC</name>
<accession>F0P029</accession>
<dbReference type="InterPro" id="IPR012338">
    <property type="entry name" value="Beta-lactam/transpept-like"/>
</dbReference>
<dbReference type="Proteomes" id="UP000008641">
    <property type="component" value="Chromosome"/>
</dbReference>
<keyword evidence="3" id="KW-1185">Reference proteome</keyword>
<dbReference type="Pfam" id="PF00144">
    <property type="entry name" value="Beta-lactamase"/>
    <property type="match status" value="1"/>
</dbReference>
<dbReference type="AlphaFoldDB" id="F0P029"/>
<evidence type="ECO:0000313" key="3">
    <source>
        <dbReference type="Proteomes" id="UP000008641"/>
    </source>
</evidence>
<feature type="domain" description="Beta-lactamase-related" evidence="1">
    <location>
        <begin position="84"/>
        <end position="376"/>
    </location>
</feature>
<reference evidence="3" key="2">
    <citation type="journal article" date="2011" name="Stand. Genomic Sci.">
        <title>Complete genome sequence of Weeksella virosa type strain (9751T).</title>
        <authorList>
            <person name="Lang E."/>
            <person name="Teshima H."/>
            <person name="Lucas S."/>
            <person name="Lapidus A."/>
            <person name="Hammon N."/>
            <person name="Deshpande S."/>
            <person name="Nolan M."/>
            <person name="Cheng J."/>
            <person name="Pitluck S."/>
            <person name="Liolios K."/>
            <person name="Pagani I."/>
            <person name="Mikhailova N."/>
            <person name="Ivanova N."/>
            <person name="Mavromatis K."/>
            <person name="Pati A."/>
            <person name="Tapia R."/>
            <person name="Han C."/>
            <person name="Goodwin L."/>
            <person name="Chen A."/>
            <person name="Palaniappan K."/>
            <person name="Land M."/>
            <person name="Hauser L."/>
            <person name="Chang Y."/>
            <person name="Jeffries C."/>
            <person name="Brambilla E."/>
            <person name="Kopitz M."/>
            <person name="Rohde M."/>
            <person name="Goker M."/>
            <person name="Tindall B."/>
            <person name="Detter J."/>
            <person name="Woyke T."/>
            <person name="Bristow J."/>
            <person name="Eisen J."/>
            <person name="Markowitz V."/>
            <person name="Hugenholtz P."/>
            <person name="Klenk H."/>
            <person name="Kyrpides N."/>
        </authorList>
    </citation>
    <scope>NUCLEOTIDE SEQUENCE [LARGE SCALE GENOMIC DNA]</scope>
    <source>
        <strain evidence="3">ATCC 43766 / DSM 16922 / JCM 21250 / NBRC 16016 / NCTC 11634 / CL345/78</strain>
    </source>
</reference>
<dbReference type="EMBL" id="CP002455">
    <property type="protein sequence ID" value="ADX67376.1"/>
    <property type="molecule type" value="Genomic_DNA"/>
</dbReference>
<reference evidence="2 3" key="1">
    <citation type="journal article" date="2011" name="Stand. Genomic Sci.">
        <title>Complete genome sequence of Weeksella virosa type strain (9751).</title>
        <authorList>
            <person name="Lang E."/>
            <person name="Teshima H."/>
            <person name="Lucas S."/>
            <person name="Lapidus A."/>
            <person name="Hammon N."/>
            <person name="Deshpande S."/>
            <person name="Nolan M."/>
            <person name="Cheng J.F."/>
            <person name="Pitluck S."/>
            <person name="Liolios K."/>
            <person name="Pagani I."/>
            <person name="Mikhailova N."/>
            <person name="Ivanova N."/>
            <person name="Mavromatis K."/>
            <person name="Pati A."/>
            <person name="Tapia R."/>
            <person name="Han C."/>
            <person name="Goodwin L."/>
            <person name="Chen A."/>
            <person name="Palaniappan K."/>
            <person name="Land M."/>
            <person name="Hauser L."/>
            <person name="Chang Y.J."/>
            <person name="Jeffries C.D."/>
            <person name="Brambilla E.M."/>
            <person name="Kopitz M."/>
            <person name="Rohde M."/>
            <person name="Goker M."/>
            <person name="Tindall B.J."/>
            <person name="Detter J.C."/>
            <person name="Woyke T."/>
            <person name="Bristow J."/>
            <person name="Eisen J.A."/>
            <person name="Markowitz V."/>
            <person name="Hugenholtz P."/>
            <person name="Klenk H.P."/>
            <person name="Kyrpides N.C."/>
        </authorList>
    </citation>
    <scope>NUCLEOTIDE SEQUENCE [LARGE SCALE GENOMIC DNA]</scope>
    <source>
        <strain evidence="3">ATCC 43766 / DSM 16922 / JCM 21250 / NBRC 16016 / NCTC 11634 / CL345/78</strain>
    </source>
</reference>
<evidence type="ECO:0000259" key="1">
    <source>
        <dbReference type="Pfam" id="PF00144"/>
    </source>
</evidence>
<dbReference type="KEGG" id="wvi:Weevi_0660"/>
<dbReference type="InterPro" id="IPR001466">
    <property type="entry name" value="Beta-lactam-related"/>
</dbReference>
<dbReference type="eggNOG" id="COG1680">
    <property type="taxonomic scope" value="Bacteria"/>
</dbReference>
<dbReference type="OrthoDB" id="9793489at2"/>
<proteinExistence type="predicted"/>
<dbReference type="PANTHER" id="PTHR46825">
    <property type="entry name" value="D-ALANYL-D-ALANINE-CARBOXYPEPTIDASE/ENDOPEPTIDASE AMPH"/>
    <property type="match status" value="1"/>
</dbReference>
<evidence type="ECO:0000313" key="2">
    <source>
        <dbReference type="EMBL" id="ADX67376.1"/>
    </source>
</evidence>
<gene>
    <name evidence="2" type="ordered locus">Weevi_0660</name>
</gene>
<organism evidence="2 3">
    <name type="scientific">Weeksella virosa (strain ATCC 43766 / DSM 16922 / JCM 21250 / CCUG 30538 / CDC 9751 / IAM 14551 / NBRC 16016 / NCTC 11634 / CL345/78)</name>
    <dbReference type="NCBI Taxonomy" id="865938"/>
    <lineage>
        <taxon>Bacteria</taxon>
        <taxon>Pseudomonadati</taxon>
        <taxon>Bacteroidota</taxon>
        <taxon>Flavobacteriia</taxon>
        <taxon>Flavobacteriales</taxon>
        <taxon>Weeksellaceae</taxon>
        <taxon>Weeksella</taxon>
    </lineage>
</organism>
<dbReference type="SUPFAM" id="SSF56601">
    <property type="entry name" value="beta-lactamase/transpeptidase-like"/>
    <property type="match status" value="1"/>
</dbReference>
<dbReference type="RefSeq" id="WP_013597768.1">
    <property type="nucleotide sequence ID" value="NC_015144.1"/>
</dbReference>
<protein>
    <submittedName>
        <fullName evidence="2">Beta-lactamase</fullName>
    </submittedName>
</protein>
<dbReference type="InterPro" id="IPR050491">
    <property type="entry name" value="AmpC-like"/>
</dbReference>
<sequence length="419" mass="48278">MKNLIVALSLTTIIATFSQCKKEEKEEKKTIKIDPNAPPRFDSMNWFTAIKFHPLPKKEIYDYRKVLYNFHRDYWQTEPVSGGMLVAKNGLILFEAYDGFADVEKNIPLTAETPIHIASVSKVMTSLAILKLVEHKKLTLDQTVQSILPSFPYPETTVRNLLNHRSGLPNYAYVIDNMKLWDKTKQISNQEVLEIFTNHQIPLLSKPGTKFAYSNTNYALLALMIEKFTGMSYPKAMKYMLFDPLGMEHTFVFEFDKDKDKVSSSYGFKGKKWAWDHLDKVYGDKNIYSTPRDIYRLDYAMYSKKFLPKNLMKEAFTGYSYESKGIKNYGLGFRMMEYPDGGKFMYHNGWWHGNYSVYVHDIKNRVAIIALGNQQNRKIYDAFKLVGVMSRSYPITLKASNVMDGGGPASDSVPVKKAR</sequence>
<dbReference type="PANTHER" id="PTHR46825:SF9">
    <property type="entry name" value="BETA-LACTAMASE-RELATED DOMAIN-CONTAINING PROTEIN"/>
    <property type="match status" value="1"/>
</dbReference>
<dbReference type="Gene3D" id="3.40.710.10">
    <property type="entry name" value="DD-peptidase/beta-lactamase superfamily"/>
    <property type="match status" value="1"/>
</dbReference>